<sequence length="690" mass="80276">MVTKSFSGALQLTDLDDFIGPSQLCIIPVQKKLGDENDGMIKLQSNKKRLNEKEEPRIQAKITLNDCLACSGCITSAESILIDQQDYHEAQNILKLNQTLKDNNSTPTDIKTIICSISPQSLSSIAVKYNLEPTVCVRRITNFLKKILGVNYVFDVTYARNFSLIEIKNEFIKRYRNNKQYLPLLTSECPGWICYAEKTQGSYILPYISKVKSPQQVLGSFVKDYFMKTNSSISEHSLYHFTIQPCYDKKLEASRQDFYDENLNIRDVDCVVSTGEFYQWLEEEKFDPENASEMEYDEPENGLYLNHRGSGSGGYLEYVYRCAAKELFNVDIEDKIQLKMIRNQDFRETVLKVDGEDKLRFAHAYGFRNIQNIVQKLKRGKCEYDFVEIMACPSGCLNGGGQIRASTTDDQVKLLEKVTNAYESLPICQPENVIKVKDTYDIWKKDGKYYREYGNPNYNGTKGLISRSKKRELNQASNKSKQQREQLYRDFIIQKQTKDDIDNHEQISVVEETISKRKYSTDEEESAQYEHHQLETHDENIDDDTMFTVTINSGTNDLRSKLNSLRKKDDENNQTKRMKIDDDVDTVETKKLHVCALACKNVSLLNKRQESRGLERDQERKSDREHKKECDREQHQDGKRDRSDRIRSSKGERSHRSTEKDVEHTLERKSSKEDREQPRKDTERDRRETK</sequence>
<dbReference type="EMBL" id="CAJOBC010004319">
    <property type="protein sequence ID" value="CAF3823289.1"/>
    <property type="molecule type" value="Genomic_DNA"/>
</dbReference>
<name>A0A814KT88_9BILA</name>
<feature type="domain" description="Iron hydrogenase large subunit C-terminal" evidence="3">
    <location>
        <begin position="111"/>
        <end position="400"/>
    </location>
</feature>
<feature type="compositionally biased region" description="Basic and acidic residues" evidence="2">
    <location>
        <begin position="528"/>
        <end position="537"/>
    </location>
</feature>
<dbReference type="InterPro" id="IPR009016">
    <property type="entry name" value="Fe_hydrogenase"/>
</dbReference>
<evidence type="ECO:0000256" key="1">
    <source>
        <dbReference type="ARBA" id="ARBA00006596"/>
    </source>
</evidence>
<comment type="similarity">
    <text evidence="1">Belongs to the NARF family.</text>
</comment>
<keyword evidence="6" id="KW-1185">Reference proteome</keyword>
<evidence type="ECO:0000256" key="2">
    <source>
        <dbReference type="SAM" id="MobiDB-lite"/>
    </source>
</evidence>
<dbReference type="Proteomes" id="UP000681722">
    <property type="component" value="Unassembled WGS sequence"/>
</dbReference>
<accession>A0A814KT88</accession>
<proteinExistence type="inferred from homology"/>
<comment type="caution">
    <text evidence="4">The sequence shown here is derived from an EMBL/GenBank/DDBJ whole genome shotgun (WGS) entry which is preliminary data.</text>
</comment>
<dbReference type="Gene3D" id="3.40.950.10">
    <property type="entry name" value="Fe-only Hydrogenase (Larger Subunit), Chain L, domain 3"/>
    <property type="match status" value="1"/>
</dbReference>
<dbReference type="AlphaFoldDB" id="A0A814KT88"/>
<evidence type="ECO:0000259" key="3">
    <source>
        <dbReference type="Pfam" id="PF02906"/>
    </source>
</evidence>
<evidence type="ECO:0000313" key="5">
    <source>
        <dbReference type="EMBL" id="CAF3823289.1"/>
    </source>
</evidence>
<evidence type="ECO:0000313" key="6">
    <source>
        <dbReference type="Proteomes" id="UP000663829"/>
    </source>
</evidence>
<gene>
    <name evidence="4" type="ORF">GPM918_LOCUS16436</name>
    <name evidence="5" type="ORF">SRO942_LOCUS16436</name>
</gene>
<dbReference type="PANTHER" id="PTHR11615">
    <property type="entry name" value="NITRATE, FORMATE, IRON DEHYDROGENASE"/>
    <property type="match status" value="1"/>
</dbReference>
<evidence type="ECO:0000313" key="4">
    <source>
        <dbReference type="EMBL" id="CAF1054061.1"/>
    </source>
</evidence>
<dbReference type="InterPro" id="IPR050340">
    <property type="entry name" value="Cytosolic_Fe-S_CAF"/>
</dbReference>
<dbReference type="Proteomes" id="UP000663829">
    <property type="component" value="Unassembled WGS sequence"/>
</dbReference>
<dbReference type="Pfam" id="PF02906">
    <property type="entry name" value="Fe_hyd_lg_C"/>
    <property type="match status" value="1"/>
</dbReference>
<dbReference type="InterPro" id="IPR004108">
    <property type="entry name" value="Fe_hydrogenase_lsu_C"/>
</dbReference>
<dbReference type="EMBL" id="CAJNOQ010004319">
    <property type="protein sequence ID" value="CAF1054061.1"/>
    <property type="molecule type" value="Genomic_DNA"/>
</dbReference>
<dbReference type="OrthoDB" id="10253113at2759"/>
<reference evidence="4" key="1">
    <citation type="submission" date="2021-02" db="EMBL/GenBank/DDBJ databases">
        <authorList>
            <person name="Nowell W R."/>
        </authorList>
    </citation>
    <scope>NUCLEOTIDE SEQUENCE</scope>
</reference>
<dbReference type="SUPFAM" id="SSF53920">
    <property type="entry name" value="Fe-only hydrogenase"/>
    <property type="match status" value="1"/>
</dbReference>
<feature type="region of interest" description="Disordered" evidence="2">
    <location>
        <begin position="518"/>
        <end position="537"/>
    </location>
</feature>
<protein>
    <recommendedName>
        <fullName evidence="3">Iron hydrogenase large subunit C-terminal domain-containing protein</fullName>
    </recommendedName>
</protein>
<dbReference type="Gene3D" id="3.40.50.1780">
    <property type="match status" value="1"/>
</dbReference>
<organism evidence="4 6">
    <name type="scientific">Didymodactylos carnosus</name>
    <dbReference type="NCBI Taxonomy" id="1234261"/>
    <lineage>
        <taxon>Eukaryota</taxon>
        <taxon>Metazoa</taxon>
        <taxon>Spiralia</taxon>
        <taxon>Gnathifera</taxon>
        <taxon>Rotifera</taxon>
        <taxon>Eurotatoria</taxon>
        <taxon>Bdelloidea</taxon>
        <taxon>Philodinida</taxon>
        <taxon>Philodinidae</taxon>
        <taxon>Didymodactylos</taxon>
    </lineage>
</organism>
<feature type="region of interest" description="Disordered" evidence="2">
    <location>
        <begin position="609"/>
        <end position="690"/>
    </location>
</feature>